<proteinExistence type="predicted"/>
<dbReference type="Gene3D" id="3.40.50.80">
    <property type="entry name" value="Nucleotide-binding domain of ferredoxin-NADP reductase (FNR) module"/>
    <property type="match status" value="1"/>
</dbReference>
<dbReference type="PANTHER" id="PTHR11972:SF152">
    <property type="entry name" value="RESPIRATORY BURST OXIDASE HOMOLOG PROTEIN C"/>
    <property type="match status" value="1"/>
</dbReference>
<keyword evidence="1" id="KW-0560">Oxidoreductase</keyword>
<comment type="caution">
    <text evidence="3">The sequence shown here is derived from an EMBL/GenBank/DDBJ whole genome shotgun (WGS) entry which is preliminary data.</text>
</comment>
<evidence type="ECO:0000313" key="4">
    <source>
        <dbReference type="Proteomes" id="UP000824120"/>
    </source>
</evidence>
<dbReference type="GO" id="GO:0016174">
    <property type="term" value="F:NAD(P)H oxidase H2O2-forming activity"/>
    <property type="evidence" value="ECO:0007669"/>
    <property type="project" value="TreeGrafter"/>
</dbReference>
<dbReference type="GO" id="GO:0005886">
    <property type="term" value="C:plasma membrane"/>
    <property type="evidence" value="ECO:0007669"/>
    <property type="project" value="TreeGrafter"/>
</dbReference>
<name>A0A9J5YTC1_SOLCO</name>
<dbReference type="AlphaFoldDB" id="A0A9J5YTC1"/>
<dbReference type="Proteomes" id="UP000824120">
    <property type="component" value="Chromosome 6"/>
</dbReference>
<dbReference type="InterPro" id="IPR039261">
    <property type="entry name" value="FNR_nucleotide-bd"/>
</dbReference>
<keyword evidence="4" id="KW-1185">Reference proteome</keyword>
<gene>
    <name evidence="3" type="ORF">H5410_033512</name>
</gene>
<feature type="domain" description="Ferric reductase NAD binding" evidence="2">
    <location>
        <begin position="1"/>
        <end position="128"/>
    </location>
</feature>
<organism evidence="3 4">
    <name type="scientific">Solanum commersonii</name>
    <name type="common">Commerson's wild potato</name>
    <name type="synonym">Commerson's nightshade</name>
    <dbReference type="NCBI Taxonomy" id="4109"/>
    <lineage>
        <taxon>Eukaryota</taxon>
        <taxon>Viridiplantae</taxon>
        <taxon>Streptophyta</taxon>
        <taxon>Embryophyta</taxon>
        <taxon>Tracheophyta</taxon>
        <taxon>Spermatophyta</taxon>
        <taxon>Magnoliopsida</taxon>
        <taxon>eudicotyledons</taxon>
        <taxon>Gunneridae</taxon>
        <taxon>Pentapetalae</taxon>
        <taxon>asterids</taxon>
        <taxon>lamiids</taxon>
        <taxon>Solanales</taxon>
        <taxon>Solanaceae</taxon>
        <taxon>Solanoideae</taxon>
        <taxon>Solaneae</taxon>
        <taxon>Solanum</taxon>
    </lineage>
</organism>
<dbReference type="EMBL" id="JACXVP010000006">
    <property type="protein sequence ID" value="KAG5602142.1"/>
    <property type="molecule type" value="Genomic_DNA"/>
</dbReference>
<reference evidence="3 4" key="1">
    <citation type="submission" date="2020-09" db="EMBL/GenBank/DDBJ databases">
        <title>De no assembly of potato wild relative species, Solanum commersonii.</title>
        <authorList>
            <person name="Cho K."/>
        </authorList>
    </citation>
    <scope>NUCLEOTIDE SEQUENCE [LARGE SCALE GENOMIC DNA]</scope>
    <source>
        <strain evidence="3">LZ3.2</strain>
        <tissue evidence="3">Leaf</tissue>
    </source>
</reference>
<dbReference type="Pfam" id="PF08030">
    <property type="entry name" value="NAD_binding_6"/>
    <property type="match status" value="1"/>
</dbReference>
<dbReference type="InterPro" id="IPR013121">
    <property type="entry name" value="Fe_red_NAD-bd_6"/>
</dbReference>
<dbReference type="InterPro" id="IPR050369">
    <property type="entry name" value="RBOH/FRE"/>
</dbReference>
<dbReference type="PANTHER" id="PTHR11972">
    <property type="entry name" value="NADPH OXIDASE"/>
    <property type="match status" value="1"/>
</dbReference>
<evidence type="ECO:0000256" key="1">
    <source>
        <dbReference type="ARBA" id="ARBA00023002"/>
    </source>
</evidence>
<evidence type="ECO:0000313" key="3">
    <source>
        <dbReference type="EMBL" id="KAG5602142.1"/>
    </source>
</evidence>
<accession>A0A9J5YTC1</accession>
<dbReference type="OrthoDB" id="167398at2759"/>
<protein>
    <recommendedName>
        <fullName evidence="2">Ferric reductase NAD binding domain-containing protein</fullName>
    </recommendedName>
</protein>
<sequence length="129" mass="14892">MISIVKDIVNNLKEEEYDHDLEKKTVSGSGRSNFKRVYFYWVTREQGSFDWFKGLMNELAVMDCDGIIEMHNYCTSVYEEGDARSALIAMLQSINHAKNGVDIVSGTRVKTHFARPNWRNEFSTVGHQH</sequence>
<evidence type="ECO:0000259" key="2">
    <source>
        <dbReference type="Pfam" id="PF08030"/>
    </source>
</evidence>